<accession>A0A8T2N2P3</accession>
<sequence length="84" mass="9281">MLTNIRLTAKRQTLFASAAMTIPRLVREVLMAVISLNLSPWDWLFCTRSLPARSTKHREAGCRQNGAVESGTQCQWSGTSGAVM</sequence>
<keyword evidence="2" id="KW-1185">Reference proteome</keyword>
<organism evidence="1 2">
    <name type="scientific">Albula glossodonta</name>
    <name type="common">roundjaw bonefish</name>
    <dbReference type="NCBI Taxonomy" id="121402"/>
    <lineage>
        <taxon>Eukaryota</taxon>
        <taxon>Metazoa</taxon>
        <taxon>Chordata</taxon>
        <taxon>Craniata</taxon>
        <taxon>Vertebrata</taxon>
        <taxon>Euteleostomi</taxon>
        <taxon>Actinopterygii</taxon>
        <taxon>Neopterygii</taxon>
        <taxon>Teleostei</taxon>
        <taxon>Albuliformes</taxon>
        <taxon>Albulidae</taxon>
        <taxon>Albula</taxon>
    </lineage>
</organism>
<reference evidence="1" key="1">
    <citation type="thesis" date="2021" institute="BYU ScholarsArchive" country="Provo, UT, USA">
        <title>Applications of and Algorithms for Genome Assembly and Genomic Analyses with an Emphasis on Marine Teleosts.</title>
        <authorList>
            <person name="Pickett B.D."/>
        </authorList>
    </citation>
    <scope>NUCLEOTIDE SEQUENCE</scope>
    <source>
        <strain evidence="1">HI-2016</strain>
    </source>
</reference>
<protein>
    <submittedName>
        <fullName evidence="1">Uncharacterized protein</fullName>
    </submittedName>
</protein>
<dbReference type="Proteomes" id="UP000824540">
    <property type="component" value="Unassembled WGS sequence"/>
</dbReference>
<dbReference type="AlphaFoldDB" id="A0A8T2N2P3"/>
<evidence type="ECO:0000313" key="1">
    <source>
        <dbReference type="EMBL" id="KAG9333710.1"/>
    </source>
</evidence>
<comment type="caution">
    <text evidence="1">The sequence shown here is derived from an EMBL/GenBank/DDBJ whole genome shotgun (WGS) entry which is preliminary data.</text>
</comment>
<name>A0A8T2N2P3_9TELE</name>
<evidence type="ECO:0000313" key="2">
    <source>
        <dbReference type="Proteomes" id="UP000824540"/>
    </source>
</evidence>
<gene>
    <name evidence="1" type="ORF">JZ751_010700</name>
</gene>
<proteinExistence type="predicted"/>
<dbReference type="EMBL" id="JAFBMS010000184">
    <property type="protein sequence ID" value="KAG9333710.1"/>
    <property type="molecule type" value="Genomic_DNA"/>
</dbReference>